<feature type="domain" description="Beta-lactamase class A catalytic" evidence="1">
    <location>
        <begin position="98"/>
        <end position="296"/>
    </location>
</feature>
<evidence type="ECO:0000259" key="1">
    <source>
        <dbReference type="Pfam" id="PF13354"/>
    </source>
</evidence>
<reference evidence="2 3" key="1">
    <citation type="journal article" date="2005" name="Proc. Natl. Acad. Sci. U.S.A.">
        <title>Complete genome sequence of the probiotic lactic acid bacterium Lactobacillus acidophilus NCFM.</title>
        <authorList>
            <person name="Altermann E."/>
            <person name="Russell W.M."/>
            <person name="Azcarate-Peril M.A."/>
            <person name="Barrangou R."/>
            <person name="Buck B.L."/>
            <person name="McAuliffe O."/>
            <person name="Souther N."/>
            <person name="Dobson A."/>
            <person name="Duong T."/>
            <person name="Callanan M."/>
            <person name="Lick S."/>
            <person name="Hamrick A."/>
            <person name="Cano R."/>
            <person name="Klaenhammer T.R."/>
        </authorList>
    </citation>
    <scope>NUCLEOTIDE SEQUENCE [LARGE SCALE GENOMIC DNA]</scope>
    <source>
        <strain evidence="3">ATCC 700396 / NCK56 / N2 / NCFM</strain>
    </source>
</reference>
<accession>Q5FIM3</accession>
<dbReference type="KEGG" id="lac:LBA1639"/>
<dbReference type="GO" id="GO:0030655">
    <property type="term" value="P:beta-lactam antibiotic catabolic process"/>
    <property type="evidence" value="ECO:0007669"/>
    <property type="project" value="InterPro"/>
</dbReference>
<dbReference type="Proteomes" id="UP000006381">
    <property type="component" value="Chromosome"/>
</dbReference>
<dbReference type="EMBL" id="CP000033">
    <property type="protein sequence ID" value="AAV43451.1"/>
    <property type="molecule type" value="Genomic_DNA"/>
</dbReference>
<sequence length="318" mass="34843">MKHKVFVGALISTLLAFILYSANTRRVENAKLKVVAPQSSKVVKDKNKKKAKEPSVKKLKEPKVNSIEYSNHVTAKSGSNKKLTKIIKKVMGLDNSYQIVVQDLNNSNRFAVVSNTNKSHDANKAMKLFLLIALYENEQQGKMGSKTAIKIKKSDKASGDRMFQVNMAYGVAYLREAMLKGNKTASNALIRKIGVNNVDSVAKRMGATQTTIAKNFNGSSYGKTTANDLAKTMIGLYQGRVLNRQHASRVLSTLASSKPRPSLVNGISGGVYAIGDNDFAVAIVQGRGNAYCISAWSSSNKNFNKLGTQVNNWFTKRK</sequence>
<gene>
    <name evidence="2" type="ordered locus">LBA1639</name>
</gene>
<dbReference type="GO" id="GO:0008800">
    <property type="term" value="F:beta-lactamase activity"/>
    <property type="evidence" value="ECO:0007669"/>
    <property type="project" value="UniProtKB-EC"/>
</dbReference>
<dbReference type="GeneID" id="93289293"/>
<dbReference type="PATRIC" id="fig|272621.13.peg.1559"/>
<organism evidence="3">
    <name type="scientific">Lactobacillus acidophilus (strain ATCC 700396 / NCK56 / N2 / NCFM)</name>
    <dbReference type="NCBI Taxonomy" id="272621"/>
    <lineage>
        <taxon>Bacteria</taxon>
        <taxon>Bacillati</taxon>
        <taxon>Bacillota</taxon>
        <taxon>Bacilli</taxon>
        <taxon>Lactobacillales</taxon>
        <taxon>Lactobacillaceae</taxon>
        <taxon>Lactobacillus</taxon>
    </lineage>
</organism>
<evidence type="ECO:0000313" key="2">
    <source>
        <dbReference type="EMBL" id="AAV43451.1"/>
    </source>
</evidence>
<dbReference type="Pfam" id="PF13354">
    <property type="entry name" value="Beta-lactamase2"/>
    <property type="match status" value="1"/>
</dbReference>
<dbReference type="RefSeq" id="WP_011254527.1">
    <property type="nucleotide sequence ID" value="NC_006814.3"/>
</dbReference>
<dbReference type="eggNOG" id="COG2367">
    <property type="taxonomic scope" value="Bacteria"/>
</dbReference>
<dbReference type="HOGENOM" id="CLU_077378_0_0_9"/>
<dbReference type="AlphaFoldDB" id="Q5FIM3"/>
<protein>
    <submittedName>
        <fullName evidence="2">Putative beta-lactamase</fullName>
        <ecNumber evidence="2">3.5.2.6</ecNumber>
    </submittedName>
</protein>
<proteinExistence type="predicted"/>
<keyword evidence="2" id="KW-0378">Hydrolase</keyword>
<name>Q5FIM3_LACAC</name>
<dbReference type="SUPFAM" id="SSF56601">
    <property type="entry name" value="beta-lactamase/transpeptidase-like"/>
    <property type="match status" value="1"/>
</dbReference>
<dbReference type="Gene3D" id="3.40.710.10">
    <property type="entry name" value="DD-peptidase/beta-lactamase superfamily"/>
    <property type="match status" value="1"/>
</dbReference>
<dbReference type="InterPro" id="IPR012338">
    <property type="entry name" value="Beta-lactam/transpept-like"/>
</dbReference>
<dbReference type="OrthoDB" id="2320855at2"/>
<dbReference type="BioCyc" id="LACI272621:G1G49-1607-MONOMER"/>
<dbReference type="STRING" id="272621.LBA1639"/>
<dbReference type="InterPro" id="IPR045155">
    <property type="entry name" value="Beta-lactam_cat"/>
</dbReference>
<dbReference type="EC" id="3.5.2.6" evidence="2"/>
<dbReference type="SMR" id="Q5FIM3"/>
<evidence type="ECO:0000313" key="3">
    <source>
        <dbReference type="Proteomes" id="UP000006381"/>
    </source>
</evidence>
<keyword evidence="3" id="KW-1185">Reference proteome</keyword>